<protein>
    <submittedName>
        <fullName evidence="6">ABC transporter substrate-binding protein</fullName>
    </submittedName>
</protein>
<evidence type="ECO:0000313" key="6">
    <source>
        <dbReference type="EMBL" id="MBE7939455.1"/>
    </source>
</evidence>
<gene>
    <name evidence="6" type="ORF">IM725_02575</name>
</gene>
<evidence type="ECO:0000313" key="7">
    <source>
        <dbReference type="Proteomes" id="UP000715965"/>
    </source>
</evidence>
<evidence type="ECO:0000256" key="2">
    <source>
        <dbReference type="ARBA" id="ARBA00022448"/>
    </source>
</evidence>
<keyword evidence="4" id="KW-0029">Amino-acid transport</keyword>
<organism evidence="6 7">
    <name type="scientific">Ramlibacter aquaticus</name>
    <dbReference type="NCBI Taxonomy" id="2780094"/>
    <lineage>
        <taxon>Bacteria</taxon>
        <taxon>Pseudomonadati</taxon>
        <taxon>Pseudomonadota</taxon>
        <taxon>Betaproteobacteria</taxon>
        <taxon>Burkholderiales</taxon>
        <taxon>Comamonadaceae</taxon>
        <taxon>Ramlibacter</taxon>
    </lineage>
</organism>
<evidence type="ECO:0000256" key="4">
    <source>
        <dbReference type="ARBA" id="ARBA00022970"/>
    </source>
</evidence>
<dbReference type="PANTHER" id="PTHR47235">
    <property type="entry name" value="BLR6548 PROTEIN"/>
    <property type="match status" value="1"/>
</dbReference>
<dbReference type="CDD" id="cd06326">
    <property type="entry name" value="PBP1_ABC_ligand_binding-like"/>
    <property type="match status" value="1"/>
</dbReference>
<keyword evidence="2" id="KW-0813">Transport</keyword>
<dbReference type="InterPro" id="IPR006311">
    <property type="entry name" value="TAT_signal"/>
</dbReference>
<dbReference type="Proteomes" id="UP000715965">
    <property type="component" value="Unassembled WGS sequence"/>
</dbReference>
<comment type="caution">
    <text evidence="6">The sequence shown here is derived from an EMBL/GenBank/DDBJ whole genome shotgun (WGS) entry which is preliminary data.</text>
</comment>
<dbReference type="InterPro" id="IPR028081">
    <property type="entry name" value="Leu-bd"/>
</dbReference>
<comment type="similarity">
    <text evidence="1">Belongs to the leucine-binding protein family.</text>
</comment>
<dbReference type="SUPFAM" id="SSF53822">
    <property type="entry name" value="Periplasmic binding protein-like I"/>
    <property type="match status" value="1"/>
</dbReference>
<dbReference type="InterPro" id="IPR000709">
    <property type="entry name" value="Leu_Ile_Val-bd"/>
</dbReference>
<keyword evidence="3" id="KW-0732">Signal</keyword>
<sequence>MHEFQKSRRDVLKWGGAGLAATVVGSARAEPGVGDRQVLVGQFAAFSGPAAQLGERLKVGIEAFFRQVNAQGGVNGRSLKLVARDDGYEPEKAKAAARALIEEDNVFSLIGSVGTPTGIAALPVLTEARVPLVGMFTGAEALRDPFNRYVFHVRGSYFDETERIVQHLTGLGLTKIAVFYQNDAYGQTGLDGMQRALARRQLKPVAVGTVERNAVDVSKALAALLPAQPEAIVQISAYKSCAAFIKQARGKGYGGQFFNVSFVGAKALADELGDTGAGVVISQVVPFPFATSIPVVREYQQVMAEAGQKEYDFSSMEGFLTAKVFAEGLRRAGKSPTRDGLIAGLESIHDWDMGGFSIRYGAHNHVGSKFIDITTILKGGRFMH</sequence>
<reference evidence="6 7" key="1">
    <citation type="submission" date="2020-10" db="EMBL/GenBank/DDBJ databases">
        <title>Draft genome of Ramlibacter aquaticus LMG 30558.</title>
        <authorList>
            <person name="Props R."/>
        </authorList>
    </citation>
    <scope>NUCLEOTIDE SEQUENCE [LARGE SCALE GENOMIC DNA]</scope>
    <source>
        <strain evidence="6 7">LMG 30558</strain>
    </source>
</reference>
<dbReference type="EMBL" id="JADDOJ010000005">
    <property type="protein sequence ID" value="MBE7939455.1"/>
    <property type="molecule type" value="Genomic_DNA"/>
</dbReference>
<accession>A0ABR9SAX8</accession>
<keyword evidence="7" id="KW-1185">Reference proteome</keyword>
<proteinExistence type="inferred from homology"/>
<evidence type="ECO:0000256" key="3">
    <source>
        <dbReference type="ARBA" id="ARBA00022729"/>
    </source>
</evidence>
<dbReference type="PROSITE" id="PS51318">
    <property type="entry name" value="TAT"/>
    <property type="match status" value="1"/>
</dbReference>
<feature type="domain" description="Leucine-binding protein" evidence="5">
    <location>
        <begin position="39"/>
        <end position="377"/>
    </location>
</feature>
<dbReference type="Pfam" id="PF13458">
    <property type="entry name" value="Peripla_BP_6"/>
    <property type="match status" value="1"/>
</dbReference>
<dbReference type="Gene3D" id="3.40.50.2300">
    <property type="match status" value="2"/>
</dbReference>
<name>A0ABR9SAX8_9BURK</name>
<dbReference type="PANTHER" id="PTHR47235:SF1">
    <property type="entry name" value="BLR6548 PROTEIN"/>
    <property type="match status" value="1"/>
</dbReference>
<dbReference type="InterPro" id="IPR028082">
    <property type="entry name" value="Peripla_BP_I"/>
</dbReference>
<dbReference type="PRINTS" id="PR00337">
    <property type="entry name" value="LEUILEVALBP"/>
</dbReference>
<dbReference type="RefSeq" id="WP_193779001.1">
    <property type="nucleotide sequence ID" value="NZ_JADDOJ010000005.1"/>
</dbReference>
<evidence type="ECO:0000259" key="5">
    <source>
        <dbReference type="Pfam" id="PF13458"/>
    </source>
</evidence>
<evidence type="ECO:0000256" key="1">
    <source>
        <dbReference type="ARBA" id="ARBA00010062"/>
    </source>
</evidence>